<proteinExistence type="predicted"/>
<sequence>MKWIKEYFIKRTLNKKRETPAKRALTQFQHIKTICVLAETKNEIHEINEAITSYMGESVLVSSWYFDKTANDEQAISDKDFTLFGEPGEKLNQFLSLSPDLIIFTFEKQNYFALYLLHLKPEPYRIGFYSEELKPYLDLMLDKEGKDTRSDTEQLLKYLKQIN</sequence>
<evidence type="ECO:0000313" key="1">
    <source>
        <dbReference type="EMBL" id="MFC4874264.1"/>
    </source>
</evidence>
<comment type="caution">
    <text evidence="1">The sequence shown here is derived from an EMBL/GenBank/DDBJ whole genome shotgun (WGS) entry which is preliminary data.</text>
</comment>
<gene>
    <name evidence="1" type="ORF">ACFPFU_21350</name>
</gene>
<dbReference type="EMBL" id="JBHSJJ010000016">
    <property type="protein sequence ID" value="MFC4874264.1"/>
    <property type="molecule type" value="Genomic_DNA"/>
</dbReference>
<protein>
    <submittedName>
        <fullName evidence="1">DUF6913 domain-containing protein</fullName>
    </submittedName>
</protein>
<keyword evidence="2" id="KW-1185">Reference proteome</keyword>
<dbReference type="Proteomes" id="UP001595818">
    <property type="component" value="Unassembled WGS sequence"/>
</dbReference>
<dbReference type="RefSeq" id="WP_377067938.1">
    <property type="nucleotide sequence ID" value="NZ_JBHSJJ010000016.1"/>
</dbReference>
<organism evidence="1 2">
    <name type="scientific">Negadavirga shengliensis</name>
    <dbReference type="NCBI Taxonomy" id="1389218"/>
    <lineage>
        <taxon>Bacteria</taxon>
        <taxon>Pseudomonadati</taxon>
        <taxon>Bacteroidota</taxon>
        <taxon>Cytophagia</taxon>
        <taxon>Cytophagales</taxon>
        <taxon>Cyclobacteriaceae</taxon>
        <taxon>Negadavirga</taxon>
    </lineage>
</organism>
<evidence type="ECO:0000313" key="2">
    <source>
        <dbReference type="Proteomes" id="UP001595818"/>
    </source>
</evidence>
<dbReference type="InterPro" id="IPR054207">
    <property type="entry name" value="DUF6913"/>
</dbReference>
<dbReference type="Pfam" id="PF21857">
    <property type="entry name" value="DUF6913"/>
    <property type="match status" value="1"/>
</dbReference>
<name>A0ABV9T6P5_9BACT</name>
<accession>A0ABV9T6P5</accession>
<reference evidence="2" key="1">
    <citation type="journal article" date="2019" name="Int. J. Syst. Evol. Microbiol.">
        <title>The Global Catalogue of Microorganisms (GCM) 10K type strain sequencing project: providing services to taxonomists for standard genome sequencing and annotation.</title>
        <authorList>
            <consortium name="The Broad Institute Genomics Platform"/>
            <consortium name="The Broad Institute Genome Sequencing Center for Infectious Disease"/>
            <person name="Wu L."/>
            <person name="Ma J."/>
        </authorList>
    </citation>
    <scope>NUCLEOTIDE SEQUENCE [LARGE SCALE GENOMIC DNA]</scope>
    <source>
        <strain evidence="2">CGMCC 4.7466</strain>
    </source>
</reference>